<keyword evidence="7 18" id="KW-0378">Hydrolase</keyword>
<dbReference type="SUPFAM" id="SSF55811">
    <property type="entry name" value="Nudix"/>
    <property type="match status" value="1"/>
</dbReference>
<dbReference type="GO" id="GO:0044716">
    <property type="term" value="F:8-oxo-GDP phosphatase activity"/>
    <property type="evidence" value="ECO:0007669"/>
    <property type="project" value="TreeGrafter"/>
</dbReference>
<accession>A0A6B2H5U1</accession>
<keyword evidence="19" id="KW-1185">Reference proteome</keyword>
<comment type="catalytic activity">
    <reaction evidence="11">
        <text>8-oxo-GTP + H2O = 8-oxo-GMP + diphosphate + H(+)</text>
        <dbReference type="Rhea" id="RHEA:67616"/>
        <dbReference type="ChEBI" id="CHEBI:15377"/>
        <dbReference type="ChEBI" id="CHEBI:15378"/>
        <dbReference type="ChEBI" id="CHEBI:33019"/>
        <dbReference type="ChEBI" id="CHEBI:143553"/>
        <dbReference type="ChEBI" id="CHEBI:145694"/>
    </reaction>
</comment>
<dbReference type="Pfam" id="PF14815">
    <property type="entry name" value="NUDIX_4"/>
    <property type="match status" value="1"/>
</dbReference>
<keyword evidence="4" id="KW-0235">DNA replication</keyword>
<dbReference type="PRINTS" id="PR00502">
    <property type="entry name" value="NUDIXFAMILY"/>
</dbReference>
<comment type="cofactor">
    <cofactor evidence="1">
        <name>Mg(2+)</name>
        <dbReference type="ChEBI" id="CHEBI:18420"/>
    </cofactor>
</comment>
<dbReference type="GO" id="GO:0046872">
    <property type="term" value="F:metal ion binding"/>
    <property type="evidence" value="ECO:0007669"/>
    <property type="project" value="UniProtKB-KW"/>
</dbReference>
<evidence type="ECO:0000256" key="6">
    <source>
        <dbReference type="ARBA" id="ARBA00022763"/>
    </source>
</evidence>
<evidence type="ECO:0000256" key="3">
    <source>
        <dbReference type="ARBA" id="ARBA00022457"/>
    </source>
</evidence>
<sequence length="130" mass="14723">MVKVVCAIIEHNGNVLLTQRSSSMAQPLLWEFPGGKINAGESETDALIREIEEELNLLIVPHQRLTPVVHSYSSKTIELIPYTCELQSGEISLAEHMAYSWATIDELLNYSWCPADVPIVEEYIRLKRQV</sequence>
<organism evidence="18 19">
    <name type="scientific">Pontibacter fetidus</name>
    <dbReference type="NCBI Taxonomy" id="2700082"/>
    <lineage>
        <taxon>Bacteria</taxon>
        <taxon>Pseudomonadati</taxon>
        <taxon>Bacteroidota</taxon>
        <taxon>Cytophagia</taxon>
        <taxon>Cytophagales</taxon>
        <taxon>Hymenobacteraceae</taxon>
        <taxon>Pontibacter</taxon>
    </lineage>
</organism>
<keyword evidence="6" id="KW-0227">DNA damage</keyword>
<dbReference type="InterPro" id="IPR020084">
    <property type="entry name" value="NUDIX_hydrolase_CS"/>
</dbReference>
<evidence type="ECO:0000256" key="5">
    <source>
        <dbReference type="ARBA" id="ARBA00022723"/>
    </source>
</evidence>
<dbReference type="InterPro" id="IPR020476">
    <property type="entry name" value="Nudix_hydrolase"/>
</dbReference>
<dbReference type="GO" id="GO:0008413">
    <property type="term" value="F:8-oxo-7,8-dihydroguanosine triphosphate pyrophosphatase activity"/>
    <property type="evidence" value="ECO:0007669"/>
    <property type="project" value="TreeGrafter"/>
</dbReference>
<dbReference type="InterPro" id="IPR000086">
    <property type="entry name" value="NUDIX_hydrolase_dom"/>
</dbReference>
<dbReference type="GO" id="GO:0044715">
    <property type="term" value="F:8-oxo-dGDP phosphatase activity"/>
    <property type="evidence" value="ECO:0007669"/>
    <property type="project" value="TreeGrafter"/>
</dbReference>
<dbReference type="CDD" id="cd03425">
    <property type="entry name" value="NUDIX_MutT_NudA_like"/>
    <property type="match status" value="1"/>
</dbReference>
<evidence type="ECO:0000256" key="9">
    <source>
        <dbReference type="ARBA" id="ARBA00023204"/>
    </source>
</evidence>
<dbReference type="AlphaFoldDB" id="A0A6B2H5U1"/>
<dbReference type="Proteomes" id="UP000478546">
    <property type="component" value="Unassembled WGS sequence"/>
</dbReference>
<dbReference type="Gene3D" id="3.90.79.10">
    <property type="entry name" value="Nucleoside Triphosphate Pyrophosphohydrolase"/>
    <property type="match status" value="1"/>
</dbReference>
<comment type="caution">
    <text evidence="18">The sequence shown here is derived from an EMBL/GenBank/DDBJ whole genome shotgun (WGS) entry which is preliminary data.</text>
</comment>
<dbReference type="PANTHER" id="PTHR47707:SF1">
    <property type="entry name" value="NUDIX HYDROLASE FAMILY PROTEIN"/>
    <property type="match status" value="1"/>
</dbReference>
<evidence type="ECO:0000256" key="10">
    <source>
        <dbReference type="ARBA" id="ARBA00035861"/>
    </source>
</evidence>
<dbReference type="EMBL" id="JAAEAA010000001">
    <property type="protein sequence ID" value="NDK54424.1"/>
    <property type="molecule type" value="Genomic_DNA"/>
</dbReference>
<proteinExistence type="inferred from homology"/>
<dbReference type="PROSITE" id="PS51462">
    <property type="entry name" value="NUDIX"/>
    <property type="match status" value="1"/>
</dbReference>
<dbReference type="InterPro" id="IPR047127">
    <property type="entry name" value="MutT-like"/>
</dbReference>
<reference evidence="18 19" key="1">
    <citation type="submission" date="2020-01" db="EMBL/GenBank/DDBJ databases">
        <authorList>
            <person name="Kim M.K."/>
        </authorList>
    </citation>
    <scope>NUCLEOTIDE SEQUENCE [LARGE SCALE GENOMIC DNA]</scope>
    <source>
        <strain evidence="18 19">BT213</strain>
    </source>
</reference>
<evidence type="ECO:0000256" key="14">
    <source>
        <dbReference type="ARBA" id="ARBA00041592"/>
    </source>
</evidence>
<evidence type="ECO:0000256" key="11">
    <source>
        <dbReference type="ARBA" id="ARBA00036904"/>
    </source>
</evidence>
<evidence type="ECO:0000256" key="2">
    <source>
        <dbReference type="ARBA" id="ARBA00005582"/>
    </source>
</evidence>
<dbReference type="GO" id="GO:0006281">
    <property type="term" value="P:DNA repair"/>
    <property type="evidence" value="ECO:0007669"/>
    <property type="project" value="UniProtKB-KW"/>
</dbReference>
<evidence type="ECO:0000256" key="15">
    <source>
        <dbReference type="ARBA" id="ARBA00041979"/>
    </source>
</evidence>
<evidence type="ECO:0000256" key="7">
    <source>
        <dbReference type="ARBA" id="ARBA00022801"/>
    </source>
</evidence>
<keyword evidence="5" id="KW-0479">Metal-binding</keyword>
<dbReference type="PROSITE" id="PS00893">
    <property type="entry name" value="NUDIX_BOX"/>
    <property type="match status" value="1"/>
</dbReference>
<evidence type="ECO:0000256" key="4">
    <source>
        <dbReference type="ARBA" id="ARBA00022705"/>
    </source>
</evidence>
<evidence type="ECO:0000259" key="17">
    <source>
        <dbReference type="PROSITE" id="PS51462"/>
    </source>
</evidence>
<evidence type="ECO:0000256" key="13">
    <source>
        <dbReference type="ARBA" id="ARBA00040794"/>
    </source>
</evidence>
<comment type="catalytic activity">
    <reaction evidence="10">
        <text>8-oxo-dGTP + H2O = 8-oxo-dGMP + diphosphate + H(+)</text>
        <dbReference type="Rhea" id="RHEA:31575"/>
        <dbReference type="ChEBI" id="CHEBI:15377"/>
        <dbReference type="ChEBI" id="CHEBI:15378"/>
        <dbReference type="ChEBI" id="CHEBI:33019"/>
        <dbReference type="ChEBI" id="CHEBI:63224"/>
        <dbReference type="ChEBI" id="CHEBI:77896"/>
        <dbReference type="EC" id="3.6.1.55"/>
    </reaction>
</comment>
<evidence type="ECO:0000256" key="16">
    <source>
        <dbReference type="ARBA" id="ARBA00042798"/>
    </source>
</evidence>
<dbReference type="GO" id="GO:0035539">
    <property type="term" value="F:8-oxo-7,8-dihydrodeoxyguanosine triphosphate pyrophosphatase activity"/>
    <property type="evidence" value="ECO:0007669"/>
    <property type="project" value="UniProtKB-EC"/>
</dbReference>
<dbReference type="EC" id="3.6.1.55" evidence="12"/>
<comment type="similarity">
    <text evidence="2">Belongs to the Nudix hydrolase family.</text>
</comment>
<evidence type="ECO:0000256" key="1">
    <source>
        <dbReference type="ARBA" id="ARBA00001946"/>
    </source>
</evidence>
<evidence type="ECO:0000256" key="12">
    <source>
        <dbReference type="ARBA" id="ARBA00038905"/>
    </source>
</evidence>
<keyword evidence="8" id="KW-0460">Magnesium</keyword>
<dbReference type="RefSeq" id="WP_162344475.1">
    <property type="nucleotide sequence ID" value="NZ_JAAEAA010000001.1"/>
</dbReference>
<dbReference type="InterPro" id="IPR029119">
    <property type="entry name" value="MutY_C"/>
</dbReference>
<dbReference type="PANTHER" id="PTHR47707">
    <property type="entry name" value="8-OXO-DGTP DIPHOSPHATASE"/>
    <property type="match status" value="1"/>
</dbReference>
<protein>
    <recommendedName>
        <fullName evidence="13">8-oxo-dGTP diphosphatase</fullName>
        <ecNumber evidence="12">3.6.1.55</ecNumber>
    </recommendedName>
    <alternativeName>
        <fullName evidence="16">7,8-dihydro-8-oxoguanine-triphosphatase</fullName>
    </alternativeName>
    <alternativeName>
        <fullName evidence="15">Mutator protein MutT</fullName>
    </alternativeName>
    <alternativeName>
        <fullName evidence="14">dGTP pyrophosphohydrolase</fullName>
    </alternativeName>
</protein>
<dbReference type="InterPro" id="IPR015797">
    <property type="entry name" value="NUDIX_hydrolase-like_dom_sf"/>
</dbReference>
<dbReference type="GO" id="GO:0006260">
    <property type="term" value="P:DNA replication"/>
    <property type="evidence" value="ECO:0007669"/>
    <property type="project" value="UniProtKB-KW"/>
</dbReference>
<evidence type="ECO:0000313" key="18">
    <source>
        <dbReference type="EMBL" id="NDK54424.1"/>
    </source>
</evidence>
<evidence type="ECO:0000256" key="8">
    <source>
        <dbReference type="ARBA" id="ARBA00022842"/>
    </source>
</evidence>
<name>A0A6B2H5U1_9BACT</name>
<evidence type="ECO:0000313" key="19">
    <source>
        <dbReference type="Proteomes" id="UP000478546"/>
    </source>
</evidence>
<gene>
    <name evidence="18" type="ORF">GWO68_00710</name>
</gene>
<keyword evidence="9" id="KW-0234">DNA repair</keyword>
<feature type="domain" description="Nudix hydrolase" evidence="17">
    <location>
        <begin position="1"/>
        <end position="128"/>
    </location>
</feature>
<keyword evidence="3" id="KW-0515">Mutator protein</keyword>